<dbReference type="Gene3D" id="3.40.50.300">
    <property type="entry name" value="P-loop containing nucleotide triphosphate hydrolases"/>
    <property type="match status" value="1"/>
</dbReference>
<dbReference type="PROSITE" id="PS50823">
    <property type="entry name" value="KH_TYPE_2"/>
    <property type="match status" value="1"/>
</dbReference>
<dbReference type="Pfam" id="PF07650">
    <property type="entry name" value="KH_2"/>
    <property type="match status" value="1"/>
</dbReference>
<dbReference type="SUPFAM" id="SSF52540">
    <property type="entry name" value="P-loop containing nucleoside triphosphate hydrolases"/>
    <property type="match status" value="1"/>
</dbReference>
<dbReference type="Gene3D" id="3.30.300.20">
    <property type="match status" value="1"/>
</dbReference>
<dbReference type="InterPro" id="IPR027417">
    <property type="entry name" value="P-loop_NTPase"/>
</dbReference>
<dbReference type="InterPro" id="IPR005662">
    <property type="entry name" value="GTPase_Era-like"/>
</dbReference>
<dbReference type="NCBIfam" id="TIGR00436">
    <property type="entry name" value="era"/>
    <property type="match status" value="1"/>
</dbReference>
<dbReference type="InterPro" id="IPR005225">
    <property type="entry name" value="Small_GTP-bd"/>
</dbReference>
<dbReference type="InterPro" id="IPR015946">
    <property type="entry name" value="KH_dom-like_a/b"/>
</dbReference>
<dbReference type="CDD" id="cd04163">
    <property type="entry name" value="Era"/>
    <property type="match status" value="1"/>
</dbReference>
<dbReference type="NCBIfam" id="TIGR00231">
    <property type="entry name" value="small_GTP"/>
    <property type="match status" value="1"/>
</dbReference>
<accession>A0A3B0ZIP2</accession>
<feature type="domain" description="KH type-2" evidence="5">
    <location>
        <begin position="196"/>
        <end position="280"/>
    </location>
</feature>
<keyword evidence="4" id="KW-0342">GTP-binding</keyword>
<dbReference type="InterPro" id="IPR009019">
    <property type="entry name" value="KH_sf_prok-type"/>
</dbReference>
<dbReference type="FunFam" id="3.40.50.300:FF:000094">
    <property type="entry name" value="GTPase Era"/>
    <property type="match status" value="1"/>
</dbReference>
<dbReference type="InterPro" id="IPR004044">
    <property type="entry name" value="KH_dom_type_2"/>
</dbReference>
<comment type="similarity">
    <text evidence="1">Belongs to the TRAFAC class TrmE-Era-EngA-EngB-Septin-like GTPase superfamily. Era GTPase family.</text>
</comment>
<dbReference type="InterPro" id="IPR006073">
    <property type="entry name" value="GTP-bd"/>
</dbReference>
<dbReference type="PROSITE" id="PS51713">
    <property type="entry name" value="G_ERA"/>
    <property type="match status" value="1"/>
</dbReference>
<gene>
    <name evidence="7" type="ORF">MNBD_GAMMA16-1414</name>
</gene>
<dbReference type="CDD" id="cd22534">
    <property type="entry name" value="KH-II_Era"/>
    <property type="match status" value="1"/>
</dbReference>
<dbReference type="AlphaFoldDB" id="A0A3B0ZIP2"/>
<keyword evidence="2" id="KW-0547">Nucleotide-binding</keyword>
<name>A0A3B0ZIP2_9ZZZZ</name>
<evidence type="ECO:0000259" key="6">
    <source>
        <dbReference type="PROSITE" id="PS51713"/>
    </source>
</evidence>
<dbReference type="FunFam" id="3.30.300.20:FF:000003">
    <property type="entry name" value="GTPase Era"/>
    <property type="match status" value="1"/>
</dbReference>
<dbReference type="NCBIfam" id="NF000908">
    <property type="entry name" value="PRK00089.1"/>
    <property type="match status" value="1"/>
</dbReference>
<evidence type="ECO:0000259" key="5">
    <source>
        <dbReference type="PROSITE" id="PS50823"/>
    </source>
</evidence>
<dbReference type="PANTHER" id="PTHR42698">
    <property type="entry name" value="GTPASE ERA"/>
    <property type="match status" value="1"/>
</dbReference>
<reference evidence="7" key="1">
    <citation type="submission" date="2018-06" db="EMBL/GenBank/DDBJ databases">
        <authorList>
            <person name="Zhirakovskaya E."/>
        </authorList>
    </citation>
    <scope>NUCLEOTIDE SEQUENCE</scope>
</reference>
<dbReference type="HAMAP" id="MF_00367">
    <property type="entry name" value="GTPase_Era"/>
    <property type="match status" value="1"/>
</dbReference>
<dbReference type="Pfam" id="PF01926">
    <property type="entry name" value="MMR_HSR1"/>
    <property type="match status" value="1"/>
</dbReference>
<sequence length="300" mass="34120">MDKFRCGYVAIVGRPNVGKSTLTNRIVGQKVSITTHKPQTTRHRVHGIKTTESSQIVLVDTPGLHENVKKELNRLMNKAASSALSDVDVILFLVDSMEWKDEDQFVLSRVRNSGIPFIIVVNKIDKVKDKTELLPHLKHLSKEAEHDRIIPVSARQGDNVEELEILIEKYLPEGEPVYSEDHITDRSMRFHAAELIREKLMRRLGQELPYSVAVEIEKFSEEDGKMDIGAVIWVERAGQKGIVIGKDGHLLKEIGTKARIDMEAMFDSKIYLQLWVKVKEGWSENERLLRNLGLGDHDSV</sequence>
<dbReference type="PRINTS" id="PR00326">
    <property type="entry name" value="GTP1OBG"/>
</dbReference>
<dbReference type="GO" id="GO:0019843">
    <property type="term" value="F:rRNA binding"/>
    <property type="evidence" value="ECO:0007669"/>
    <property type="project" value="TreeGrafter"/>
</dbReference>
<dbReference type="GO" id="GO:0000028">
    <property type="term" value="P:ribosomal small subunit assembly"/>
    <property type="evidence" value="ECO:0007669"/>
    <property type="project" value="TreeGrafter"/>
</dbReference>
<feature type="domain" description="Era-type G" evidence="6">
    <location>
        <begin position="5"/>
        <end position="173"/>
    </location>
</feature>
<dbReference type="GO" id="GO:0005525">
    <property type="term" value="F:GTP binding"/>
    <property type="evidence" value="ECO:0007669"/>
    <property type="project" value="UniProtKB-KW"/>
</dbReference>
<evidence type="ECO:0000313" key="7">
    <source>
        <dbReference type="EMBL" id="VAW87187.1"/>
    </source>
</evidence>
<dbReference type="SUPFAM" id="SSF54814">
    <property type="entry name" value="Prokaryotic type KH domain (KH-domain type II)"/>
    <property type="match status" value="1"/>
</dbReference>
<protein>
    <submittedName>
        <fullName evidence="7">GTP-binding protein Era</fullName>
    </submittedName>
</protein>
<evidence type="ECO:0000256" key="3">
    <source>
        <dbReference type="ARBA" id="ARBA00022884"/>
    </source>
</evidence>
<organism evidence="7">
    <name type="scientific">hydrothermal vent metagenome</name>
    <dbReference type="NCBI Taxonomy" id="652676"/>
    <lineage>
        <taxon>unclassified sequences</taxon>
        <taxon>metagenomes</taxon>
        <taxon>ecological metagenomes</taxon>
    </lineage>
</organism>
<evidence type="ECO:0000256" key="1">
    <source>
        <dbReference type="ARBA" id="ARBA00007921"/>
    </source>
</evidence>
<proteinExistence type="inferred from homology"/>
<dbReference type="GO" id="GO:0043024">
    <property type="term" value="F:ribosomal small subunit binding"/>
    <property type="evidence" value="ECO:0007669"/>
    <property type="project" value="TreeGrafter"/>
</dbReference>
<dbReference type="PANTHER" id="PTHR42698:SF1">
    <property type="entry name" value="GTPASE ERA, MITOCHONDRIAL"/>
    <property type="match status" value="1"/>
</dbReference>
<keyword evidence="3" id="KW-0694">RNA-binding</keyword>
<evidence type="ECO:0000256" key="4">
    <source>
        <dbReference type="ARBA" id="ARBA00023134"/>
    </source>
</evidence>
<dbReference type="EMBL" id="UOFO01000112">
    <property type="protein sequence ID" value="VAW87187.1"/>
    <property type="molecule type" value="Genomic_DNA"/>
</dbReference>
<dbReference type="GO" id="GO:0005829">
    <property type="term" value="C:cytosol"/>
    <property type="evidence" value="ECO:0007669"/>
    <property type="project" value="TreeGrafter"/>
</dbReference>
<evidence type="ECO:0000256" key="2">
    <source>
        <dbReference type="ARBA" id="ARBA00022741"/>
    </source>
</evidence>
<dbReference type="InterPro" id="IPR030388">
    <property type="entry name" value="G_ERA_dom"/>
</dbReference>